<dbReference type="EMBL" id="JAXOVC010000002">
    <property type="protein sequence ID" value="KAK4505884.1"/>
    <property type="molecule type" value="Genomic_DNA"/>
</dbReference>
<feature type="domain" description="F-box" evidence="1">
    <location>
        <begin position="14"/>
        <end position="53"/>
    </location>
</feature>
<evidence type="ECO:0000313" key="2">
    <source>
        <dbReference type="EMBL" id="KAK4505884.1"/>
    </source>
</evidence>
<evidence type="ECO:0000259" key="1">
    <source>
        <dbReference type="SMART" id="SM00256"/>
    </source>
</evidence>
<sequence>MATTSTAAAKALAIPEILEMVLLQLPPQDLLRCQRVATLWRDSVVRSDEFQRRLFKKPRTNYEKWTSLVVCDSIPAREGIFVVQNHHPTNLDTMGVHLGDISVVEPNPLLGFIPIQRDGPTLCKCAAEDIIHDMNCGGEQGAFLRRPLPLDNNEPSLLDMYLTQPPITNIGVEFEIQTSPGDWDHGFWLLNKYGITVKHFLHQLKIRLPYMQTMPKLRITFAKSYIRMPDAWPGVFDAGIEKFAKLESKVGLGDALRIAGKDNKHSGKDIRLLLEGDNLDKIVAMGKVNAICMGASIPETLAEYDRMQSANLGESAGETVPWEEA</sequence>
<dbReference type="SUPFAM" id="SSF81383">
    <property type="entry name" value="F-box domain"/>
    <property type="match status" value="1"/>
</dbReference>
<gene>
    <name evidence="2" type="ORF">PRZ48_003849</name>
</gene>
<proteinExistence type="predicted"/>
<accession>A0ABR0EW81</accession>
<keyword evidence="3" id="KW-1185">Reference proteome</keyword>
<dbReference type="Gene3D" id="1.20.1280.50">
    <property type="match status" value="1"/>
</dbReference>
<evidence type="ECO:0000313" key="3">
    <source>
        <dbReference type="Proteomes" id="UP001305779"/>
    </source>
</evidence>
<reference evidence="2 3" key="1">
    <citation type="journal article" date="2023" name="G3 (Bethesda)">
        <title>A chromosome-level genome assembly of Zasmidium syzygii isolated from banana leaves.</title>
        <authorList>
            <person name="van Westerhoven A.C."/>
            <person name="Mehrabi R."/>
            <person name="Talebi R."/>
            <person name="Steentjes M.B.F."/>
            <person name="Corcolon B."/>
            <person name="Chong P.A."/>
            <person name="Kema G.H.J."/>
            <person name="Seidl M.F."/>
        </authorList>
    </citation>
    <scope>NUCLEOTIDE SEQUENCE [LARGE SCALE GENOMIC DNA]</scope>
    <source>
        <strain evidence="2 3">P124</strain>
    </source>
</reference>
<dbReference type="Pfam" id="PF12937">
    <property type="entry name" value="F-box-like"/>
    <property type="match status" value="1"/>
</dbReference>
<dbReference type="InterPro" id="IPR001810">
    <property type="entry name" value="F-box_dom"/>
</dbReference>
<name>A0ABR0EW81_ZASCE</name>
<organism evidence="2 3">
    <name type="scientific">Zasmidium cellare</name>
    <name type="common">Wine cellar mold</name>
    <name type="synonym">Racodium cellare</name>
    <dbReference type="NCBI Taxonomy" id="395010"/>
    <lineage>
        <taxon>Eukaryota</taxon>
        <taxon>Fungi</taxon>
        <taxon>Dikarya</taxon>
        <taxon>Ascomycota</taxon>
        <taxon>Pezizomycotina</taxon>
        <taxon>Dothideomycetes</taxon>
        <taxon>Dothideomycetidae</taxon>
        <taxon>Mycosphaerellales</taxon>
        <taxon>Mycosphaerellaceae</taxon>
        <taxon>Zasmidium</taxon>
    </lineage>
</organism>
<protein>
    <recommendedName>
        <fullName evidence="1">F-box domain-containing protein</fullName>
    </recommendedName>
</protein>
<dbReference type="InterPro" id="IPR036047">
    <property type="entry name" value="F-box-like_dom_sf"/>
</dbReference>
<dbReference type="Proteomes" id="UP001305779">
    <property type="component" value="Unassembled WGS sequence"/>
</dbReference>
<dbReference type="SMART" id="SM00256">
    <property type="entry name" value="FBOX"/>
    <property type="match status" value="1"/>
</dbReference>
<comment type="caution">
    <text evidence="2">The sequence shown here is derived from an EMBL/GenBank/DDBJ whole genome shotgun (WGS) entry which is preliminary data.</text>
</comment>